<dbReference type="SUPFAM" id="SSF46689">
    <property type="entry name" value="Homeodomain-like"/>
    <property type="match status" value="3"/>
</dbReference>
<evidence type="ECO:0000256" key="1">
    <source>
        <dbReference type="ARBA" id="ARBA00004123"/>
    </source>
</evidence>
<dbReference type="EMBL" id="JYDL01000006">
    <property type="protein sequence ID" value="KRX26806.1"/>
    <property type="molecule type" value="Genomic_DNA"/>
</dbReference>
<reference evidence="6 7" key="1">
    <citation type="submission" date="2015-01" db="EMBL/GenBank/DDBJ databases">
        <title>Evolution of Trichinella species and genotypes.</title>
        <authorList>
            <person name="Korhonen P.K."/>
            <person name="Edoardo P."/>
            <person name="Giuseppe L.R."/>
            <person name="Gasser R.B."/>
        </authorList>
    </citation>
    <scope>NUCLEOTIDE SEQUENCE [LARGE SCALE GENOMIC DNA]</scope>
    <source>
        <strain evidence="6">ISS37</strain>
    </source>
</reference>
<keyword evidence="2 3" id="KW-0539">Nucleus</keyword>
<evidence type="ECO:0000259" key="5">
    <source>
        <dbReference type="PROSITE" id="PS50071"/>
    </source>
</evidence>
<dbReference type="Gene3D" id="1.10.10.60">
    <property type="entry name" value="Homeodomain-like"/>
    <property type="match status" value="4"/>
</dbReference>
<dbReference type="GO" id="GO:0005634">
    <property type="term" value="C:nucleus"/>
    <property type="evidence" value="ECO:0007669"/>
    <property type="project" value="UniProtKB-SubCell"/>
</dbReference>
<keyword evidence="7" id="KW-1185">Reference proteome</keyword>
<comment type="subcellular location">
    <subcellularLocation>
        <location evidence="1 3 4">Nucleus</location>
    </subcellularLocation>
</comment>
<dbReference type="Pfam" id="PF00046">
    <property type="entry name" value="Homeodomain"/>
    <property type="match status" value="3"/>
</dbReference>
<feature type="DNA-binding region" description="Homeobox" evidence="3">
    <location>
        <begin position="37"/>
        <end position="96"/>
    </location>
</feature>
<dbReference type="InterPro" id="IPR050720">
    <property type="entry name" value="Engrailed_Homeobox_TFs"/>
</dbReference>
<dbReference type="InterPro" id="IPR009057">
    <property type="entry name" value="Homeodomain-like_sf"/>
</dbReference>
<protein>
    <submittedName>
        <fullName evidence="6">Double homeobox protein A</fullName>
    </submittedName>
</protein>
<dbReference type="InterPro" id="IPR001356">
    <property type="entry name" value="HD"/>
</dbReference>
<evidence type="ECO:0000313" key="7">
    <source>
        <dbReference type="Proteomes" id="UP000054630"/>
    </source>
</evidence>
<sequence>MTAERAKAFEDMKRSLRSAKRLTARSWMTRHTGSDASFRPMHRFSPIQREKLLNLFAANRYPSTEVKRNLAEEFNVSIHRISCWFNEKRRARNNMESCGSSGGEVAPASPPSVQNFSRQLLSKRQYERLSTLFEKKKYISATEQAELCSELSLTESQITNWFVHRRHRLRKSALGVGAKLGERELFSKFSPIQLTEFLHFFNKPVAPSKEELTKVASELDVPIRKVINWFNRRANVPKIEVDFYDIEPGLVYDQSPAQSNTASGGGRVTARCQEIPVGNEITERQLEMLEIMFEDTDEVAPEMVTLLSKASGLTQDEIVGWFRKKYTEKLIDSSVQPQELKAKTQFNSGTALKRGTRVKKFRHDPMFIYYGVEKCFILLKNYKFSDGMNYECEDCDFFAAFDPNVLCLFSHLFNVSEEWMESWIQDSIEICREMHDSHMKTIIS</sequence>
<feature type="domain" description="Homeobox" evidence="5">
    <location>
        <begin position="35"/>
        <end position="95"/>
    </location>
</feature>
<dbReference type="GO" id="GO:0006357">
    <property type="term" value="P:regulation of transcription by RNA polymerase II"/>
    <property type="evidence" value="ECO:0007669"/>
    <property type="project" value="TreeGrafter"/>
</dbReference>
<feature type="DNA-binding region" description="Homeobox" evidence="3">
    <location>
        <begin position="114"/>
        <end position="173"/>
    </location>
</feature>
<dbReference type="CDD" id="cd00086">
    <property type="entry name" value="homeodomain"/>
    <property type="match status" value="3"/>
</dbReference>
<evidence type="ECO:0000313" key="6">
    <source>
        <dbReference type="EMBL" id="KRX26806.1"/>
    </source>
</evidence>
<evidence type="ECO:0000256" key="2">
    <source>
        <dbReference type="ARBA" id="ARBA00023242"/>
    </source>
</evidence>
<evidence type="ECO:0000256" key="4">
    <source>
        <dbReference type="RuleBase" id="RU000682"/>
    </source>
</evidence>
<accession>A0A0V0SJL4</accession>
<dbReference type="AlphaFoldDB" id="A0A0V0SJL4"/>
<organism evidence="6 7">
    <name type="scientific">Trichinella nelsoni</name>
    <dbReference type="NCBI Taxonomy" id="6336"/>
    <lineage>
        <taxon>Eukaryota</taxon>
        <taxon>Metazoa</taxon>
        <taxon>Ecdysozoa</taxon>
        <taxon>Nematoda</taxon>
        <taxon>Enoplea</taxon>
        <taxon>Dorylaimia</taxon>
        <taxon>Trichinellida</taxon>
        <taxon>Trichinellidae</taxon>
        <taxon>Trichinella</taxon>
    </lineage>
</organism>
<dbReference type="PANTHER" id="PTHR24341">
    <property type="entry name" value="HOMEOBOX PROTEIN ENGRAILED"/>
    <property type="match status" value="1"/>
</dbReference>
<dbReference type="STRING" id="6336.A0A0V0SJL4"/>
<feature type="domain" description="Homeobox" evidence="5">
    <location>
        <begin position="112"/>
        <end position="172"/>
    </location>
</feature>
<evidence type="ECO:0000256" key="3">
    <source>
        <dbReference type="PROSITE-ProRule" id="PRU00108"/>
    </source>
</evidence>
<gene>
    <name evidence="6" type="primary">DUXA</name>
    <name evidence="6" type="ORF">T07_33</name>
</gene>
<dbReference type="Proteomes" id="UP000054630">
    <property type="component" value="Unassembled WGS sequence"/>
</dbReference>
<dbReference type="PROSITE" id="PS50071">
    <property type="entry name" value="HOMEOBOX_2"/>
    <property type="match status" value="2"/>
</dbReference>
<name>A0A0V0SJL4_9BILA</name>
<keyword evidence="3 4" id="KW-0371">Homeobox</keyword>
<dbReference type="PANTHER" id="PTHR24341:SF6">
    <property type="entry name" value="HOMEOBOX PROTEIN INVECTED"/>
    <property type="match status" value="1"/>
</dbReference>
<dbReference type="SMART" id="SM00389">
    <property type="entry name" value="HOX"/>
    <property type="match status" value="4"/>
</dbReference>
<dbReference type="GO" id="GO:0003677">
    <property type="term" value="F:DNA binding"/>
    <property type="evidence" value="ECO:0007669"/>
    <property type="project" value="UniProtKB-UniRule"/>
</dbReference>
<comment type="caution">
    <text evidence="6">The sequence shown here is derived from an EMBL/GenBank/DDBJ whole genome shotgun (WGS) entry which is preliminary data.</text>
</comment>
<dbReference type="OrthoDB" id="5915115at2759"/>
<proteinExistence type="predicted"/>
<keyword evidence="3 4" id="KW-0238">DNA-binding</keyword>